<dbReference type="Proteomes" id="UP000471360">
    <property type="component" value="Unassembled WGS sequence"/>
</dbReference>
<dbReference type="SUPFAM" id="SSF46785">
    <property type="entry name" value="Winged helix' DNA-binding domain"/>
    <property type="match status" value="2"/>
</dbReference>
<name>A0A3R1BKI2_ECOLX</name>
<sequence>MTISTAKKTVNISQSNELTEAAYYLPLQAKRVLWLCLIQCYPQKDDPDSVSPVFTVLVADYQKYFKVSVDTASADVKKGVTALAESSVVFYPKDCEFDEIKRPWLAEAGLKKGRGKWQIEFNYKVMPYLMGLSSQFTTYSLYDCGKINSVRVIRLYESLCQYRSSGVWVTTQEWLSERFMLPASQRSNFAEMKRTFINPALKKINTNTPLKATMIQNENGSLVFTIVDSKK</sequence>
<comment type="similarity">
    <text evidence="1">Belongs to the initiator RepB protein family.</text>
</comment>
<dbReference type="GO" id="GO:0006270">
    <property type="term" value="P:DNA replication initiation"/>
    <property type="evidence" value="ECO:0007669"/>
    <property type="project" value="InterPro"/>
</dbReference>
<dbReference type="InterPro" id="IPR036390">
    <property type="entry name" value="WH_DNA-bd_sf"/>
</dbReference>
<dbReference type="InterPro" id="IPR000525">
    <property type="entry name" value="Initiator_Rep_WH1"/>
</dbReference>
<reference evidence="2 3" key="1">
    <citation type="submission" date="2020-02" db="EMBL/GenBank/DDBJ databases">
        <authorList>
            <person name="Subbiah M."/>
            <person name="Call D."/>
        </authorList>
    </citation>
    <scope>NUCLEOTIDE SEQUENCE [LARGE SCALE GENOMIC DNA]</scope>
    <source>
        <strain evidence="2 3">8375wB1</strain>
    </source>
</reference>
<dbReference type="AlphaFoldDB" id="A0A3R1BKI2"/>
<evidence type="ECO:0000256" key="1">
    <source>
        <dbReference type="ARBA" id="ARBA00038283"/>
    </source>
</evidence>
<accession>A0A3R1BKI2</accession>
<proteinExistence type="inferred from homology"/>
<dbReference type="InterPro" id="IPR036388">
    <property type="entry name" value="WH-like_DNA-bd_sf"/>
</dbReference>
<evidence type="ECO:0000313" key="2">
    <source>
        <dbReference type="EMBL" id="NEN73372.1"/>
    </source>
</evidence>
<organism evidence="2 3">
    <name type="scientific">Escherichia coli</name>
    <dbReference type="NCBI Taxonomy" id="562"/>
    <lineage>
        <taxon>Bacteria</taxon>
        <taxon>Pseudomonadati</taxon>
        <taxon>Pseudomonadota</taxon>
        <taxon>Gammaproteobacteria</taxon>
        <taxon>Enterobacterales</taxon>
        <taxon>Enterobacteriaceae</taxon>
        <taxon>Escherichia</taxon>
    </lineage>
</organism>
<gene>
    <name evidence="2" type="ORF">G3W53_25545</name>
</gene>
<protein>
    <submittedName>
        <fullName evidence="2">Replication initiation protein</fullName>
    </submittedName>
</protein>
<dbReference type="GO" id="GO:0003887">
    <property type="term" value="F:DNA-directed DNA polymerase activity"/>
    <property type="evidence" value="ECO:0007669"/>
    <property type="project" value="InterPro"/>
</dbReference>
<comment type="caution">
    <text evidence="2">The sequence shown here is derived from an EMBL/GenBank/DDBJ whole genome shotgun (WGS) entry which is preliminary data.</text>
</comment>
<dbReference type="EMBL" id="JAAGYP010000097">
    <property type="protein sequence ID" value="NEN73372.1"/>
    <property type="molecule type" value="Genomic_DNA"/>
</dbReference>
<dbReference type="Gene3D" id="1.10.10.10">
    <property type="entry name" value="Winged helix-like DNA-binding domain superfamily/Winged helix DNA-binding domain"/>
    <property type="match status" value="2"/>
</dbReference>
<dbReference type="Pfam" id="PF01051">
    <property type="entry name" value="Rep3_N"/>
    <property type="match status" value="1"/>
</dbReference>
<dbReference type="Pfam" id="PF21205">
    <property type="entry name" value="Rep3_C"/>
    <property type="match status" value="1"/>
</dbReference>
<evidence type="ECO:0000313" key="3">
    <source>
        <dbReference type="Proteomes" id="UP000471360"/>
    </source>
</evidence>